<keyword evidence="2" id="KW-0238">DNA-binding</keyword>
<keyword evidence="6" id="KW-1185">Reference proteome</keyword>
<dbReference type="CDD" id="cd00090">
    <property type="entry name" value="HTH_ARSR"/>
    <property type="match status" value="1"/>
</dbReference>
<dbReference type="InterPro" id="IPR036527">
    <property type="entry name" value="SCP2_sterol-bd_dom_sf"/>
</dbReference>
<dbReference type="SUPFAM" id="SSF55718">
    <property type="entry name" value="SCP-like"/>
    <property type="match status" value="1"/>
</dbReference>
<gene>
    <name evidence="5" type="ORF">ETU37_20180</name>
</gene>
<evidence type="ECO:0000259" key="4">
    <source>
        <dbReference type="PROSITE" id="PS51118"/>
    </source>
</evidence>
<name>A0A4Q5IWZ2_9ACTN</name>
<feature type="domain" description="HTH hxlR-type" evidence="4">
    <location>
        <begin position="9"/>
        <end position="104"/>
    </location>
</feature>
<dbReference type="InterPro" id="IPR002577">
    <property type="entry name" value="HTH_HxlR"/>
</dbReference>
<comment type="caution">
    <text evidence="5">The sequence shown here is derived from an EMBL/GenBank/DDBJ whole genome shotgun (WGS) entry which is preliminary data.</text>
</comment>
<evidence type="ECO:0000256" key="3">
    <source>
        <dbReference type="ARBA" id="ARBA00023163"/>
    </source>
</evidence>
<dbReference type="EMBL" id="SDPU01000035">
    <property type="protein sequence ID" value="RYU09389.1"/>
    <property type="molecule type" value="Genomic_DNA"/>
</dbReference>
<evidence type="ECO:0000313" key="6">
    <source>
        <dbReference type="Proteomes" id="UP000291189"/>
    </source>
</evidence>
<dbReference type="Gene3D" id="1.10.10.10">
    <property type="entry name" value="Winged helix-like DNA-binding domain superfamily/Winged helix DNA-binding domain"/>
    <property type="match status" value="1"/>
</dbReference>
<dbReference type="GO" id="GO:0003677">
    <property type="term" value="F:DNA binding"/>
    <property type="evidence" value="ECO:0007669"/>
    <property type="project" value="UniProtKB-KW"/>
</dbReference>
<reference evidence="5 6" key="1">
    <citation type="submission" date="2019-01" db="EMBL/GenBank/DDBJ databases">
        <title>Nocardioides guangzhouensis sp. nov., an actinobacterium isolated from soil.</title>
        <authorList>
            <person name="Fu Y."/>
            <person name="Cai Y."/>
            <person name="Lin Z."/>
            <person name="Chen P."/>
        </authorList>
    </citation>
    <scope>NUCLEOTIDE SEQUENCE [LARGE SCALE GENOMIC DNA]</scope>
    <source>
        <strain evidence="5 6">NBRC 105384</strain>
    </source>
</reference>
<organism evidence="5 6">
    <name type="scientific">Nocardioides iriomotensis</name>
    <dbReference type="NCBI Taxonomy" id="715784"/>
    <lineage>
        <taxon>Bacteria</taxon>
        <taxon>Bacillati</taxon>
        <taxon>Actinomycetota</taxon>
        <taxon>Actinomycetes</taxon>
        <taxon>Propionibacteriales</taxon>
        <taxon>Nocardioidaceae</taxon>
        <taxon>Nocardioides</taxon>
    </lineage>
</organism>
<evidence type="ECO:0000313" key="5">
    <source>
        <dbReference type="EMBL" id="RYU09389.1"/>
    </source>
</evidence>
<evidence type="ECO:0000256" key="2">
    <source>
        <dbReference type="ARBA" id="ARBA00023125"/>
    </source>
</evidence>
<dbReference type="PANTHER" id="PTHR33204">
    <property type="entry name" value="TRANSCRIPTIONAL REGULATOR, MARR FAMILY"/>
    <property type="match status" value="1"/>
</dbReference>
<dbReference type="SMART" id="SM00418">
    <property type="entry name" value="HTH_ARSR"/>
    <property type="match status" value="1"/>
</dbReference>
<dbReference type="Proteomes" id="UP000291189">
    <property type="component" value="Unassembled WGS sequence"/>
</dbReference>
<dbReference type="RefSeq" id="WP_129989154.1">
    <property type="nucleotide sequence ID" value="NZ_SDPU01000035.1"/>
</dbReference>
<dbReference type="SUPFAM" id="SSF46785">
    <property type="entry name" value="Winged helix' DNA-binding domain"/>
    <property type="match status" value="1"/>
</dbReference>
<accession>A0A4Q5IWZ2</accession>
<dbReference type="InterPro" id="IPR001845">
    <property type="entry name" value="HTH_ArsR_DNA-bd_dom"/>
</dbReference>
<proteinExistence type="predicted"/>
<keyword evidence="3" id="KW-0804">Transcription</keyword>
<dbReference type="AlphaFoldDB" id="A0A4Q5IWZ2"/>
<protein>
    <submittedName>
        <fullName evidence="5">Transcriptional regulator</fullName>
    </submittedName>
</protein>
<sequence>MGTTYGQFCPVAKAMELLDERWTMLLVRELVLGSEHFNDLRRGLPRMSPSLLSKRLHQLVRAGVVDKVVDGKDVRYVLTPAGQELRPVVEAVGTWGARWIGELGDVDLDPKLLLWDMHRNVDHAAVPRGRTVVHFRFPELRGPAGRWWLVIMPPEEVDVCDTDPGHDVDVVVTSSLRDLTDVWRGARSWADALRAERVSFDGPATVRRDVPRWFPPSGFALVEHADGLVAL</sequence>
<dbReference type="InterPro" id="IPR036388">
    <property type="entry name" value="WH-like_DNA-bd_sf"/>
</dbReference>
<dbReference type="PANTHER" id="PTHR33204:SF18">
    <property type="entry name" value="TRANSCRIPTIONAL REGULATORY PROTEIN"/>
    <property type="match status" value="1"/>
</dbReference>
<keyword evidence="1" id="KW-0805">Transcription regulation</keyword>
<dbReference type="OrthoDB" id="9792527at2"/>
<evidence type="ECO:0000256" key="1">
    <source>
        <dbReference type="ARBA" id="ARBA00023015"/>
    </source>
</evidence>
<dbReference type="InterPro" id="IPR011991">
    <property type="entry name" value="ArsR-like_HTH"/>
</dbReference>
<dbReference type="PROSITE" id="PS51118">
    <property type="entry name" value="HTH_HXLR"/>
    <property type="match status" value="1"/>
</dbReference>
<dbReference type="Pfam" id="PF01638">
    <property type="entry name" value="HxlR"/>
    <property type="match status" value="1"/>
</dbReference>
<dbReference type="InterPro" id="IPR036390">
    <property type="entry name" value="WH_DNA-bd_sf"/>
</dbReference>
<dbReference type="GO" id="GO:0003700">
    <property type="term" value="F:DNA-binding transcription factor activity"/>
    <property type="evidence" value="ECO:0007669"/>
    <property type="project" value="InterPro"/>
</dbReference>